<keyword evidence="2" id="KW-1133">Transmembrane helix</keyword>
<organism evidence="3 4">
    <name type="scientific">Candidatus Borkfalkia faecigallinarum</name>
    <dbReference type="NCBI Taxonomy" id="2838509"/>
    <lineage>
        <taxon>Bacteria</taxon>
        <taxon>Bacillati</taxon>
        <taxon>Bacillota</taxon>
        <taxon>Clostridia</taxon>
        <taxon>Christensenellales</taxon>
        <taxon>Christensenellaceae</taxon>
        <taxon>Candidatus Borkfalkia</taxon>
    </lineage>
</organism>
<proteinExistence type="predicted"/>
<dbReference type="Proteomes" id="UP000824249">
    <property type="component" value="Unassembled WGS sequence"/>
</dbReference>
<protein>
    <submittedName>
        <fullName evidence="3">Uncharacterized protein</fullName>
    </submittedName>
</protein>
<evidence type="ECO:0000256" key="1">
    <source>
        <dbReference type="SAM" id="MobiDB-lite"/>
    </source>
</evidence>
<evidence type="ECO:0000313" key="4">
    <source>
        <dbReference type="Proteomes" id="UP000824249"/>
    </source>
</evidence>
<reference evidence="3" key="1">
    <citation type="journal article" date="2021" name="PeerJ">
        <title>Extensive microbial diversity within the chicken gut microbiome revealed by metagenomics and culture.</title>
        <authorList>
            <person name="Gilroy R."/>
            <person name="Ravi A."/>
            <person name="Getino M."/>
            <person name="Pursley I."/>
            <person name="Horton D.L."/>
            <person name="Alikhan N.F."/>
            <person name="Baker D."/>
            <person name="Gharbi K."/>
            <person name="Hall N."/>
            <person name="Watson M."/>
            <person name="Adriaenssens E.M."/>
            <person name="Foster-Nyarko E."/>
            <person name="Jarju S."/>
            <person name="Secka A."/>
            <person name="Antonio M."/>
            <person name="Oren A."/>
            <person name="Chaudhuri R.R."/>
            <person name="La Ragione R."/>
            <person name="Hildebrand F."/>
            <person name="Pallen M.J."/>
        </authorList>
    </citation>
    <scope>NUCLEOTIDE SEQUENCE</scope>
    <source>
        <strain evidence="3">26628</strain>
    </source>
</reference>
<reference evidence="3" key="2">
    <citation type="submission" date="2021-04" db="EMBL/GenBank/DDBJ databases">
        <authorList>
            <person name="Gilroy R."/>
        </authorList>
    </citation>
    <scope>NUCLEOTIDE SEQUENCE</scope>
    <source>
        <strain evidence="3">26628</strain>
    </source>
</reference>
<dbReference type="EMBL" id="DXFD01000057">
    <property type="protein sequence ID" value="HIX46790.1"/>
    <property type="molecule type" value="Genomic_DNA"/>
</dbReference>
<evidence type="ECO:0000256" key="2">
    <source>
        <dbReference type="SAM" id="Phobius"/>
    </source>
</evidence>
<name>A0A9D1VTP1_9FIRM</name>
<feature type="transmembrane region" description="Helical" evidence="2">
    <location>
        <begin position="12"/>
        <end position="33"/>
    </location>
</feature>
<comment type="caution">
    <text evidence="3">The sequence shown here is derived from an EMBL/GenBank/DDBJ whole genome shotgun (WGS) entry which is preliminary data.</text>
</comment>
<keyword evidence="2" id="KW-0812">Transmembrane</keyword>
<accession>A0A9D1VTP1</accession>
<dbReference type="AlphaFoldDB" id="A0A9D1VTP1"/>
<gene>
    <name evidence="3" type="ORF">H9737_03760</name>
</gene>
<feature type="region of interest" description="Disordered" evidence="1">
    <location>
        <begin position="44"/>
        <end position="71"/>
    </location>
</feature>
<sequence length="95" mass="10838">MDQLLSAGAAMGGLYLLLLFGACLGGVAGFRLYALRRREERERALREEWERERESAESAAPPPPPNSAPKNVYYIVEKKRTRPRAEYAEPREIKF</sequence>
<feature type="compositionally biased region" description="Basic and acidic residues" evidence="1">
    <location>
        <begin position="44"/>
        <end position="56"/>
    </location>
</feature>
<evidence type="ECO:0000313" key="3">
    <source>
        <dbReference type="EMBL" id="HIX46790.1"/>
    </source>
</evidence>
<keyword evidence="2" id="KW-0472">Membrane</keyword>